<evidence type="ECO:0000256" key="1">
    <source>
        <dbReference type="SAM" id="MobiDB-lite"/>
    </source>
</evidence>
<evidence type="ECO:0000313" key="2">
    <source>
        <dbReference type="EMBL" id="KAG8535546.1"/>
    </source>
</evidence>
<organism evidence="2 3">
    <name type="scientific">Engystomops pustulosus</name>
    <name type="common">Tungara frog</name>
    <name type="synonym">Physalaemus pustulosus</name>
    <dbReference type="NCBI Taxonomy" id="76066"/>
    <lineage>
        <taxon>Eukaryota</taxon>
        <taxon>Metazoa</taxon>
        <taxon>Chordata</taxon>
        <taxon>Craniata</taxon>
        <taxon>Vertebrata</taxon>
        <taxon>Euteleostomi</taxon>
        <taxon>Amphibia</taxon>
        <taxon>Batrachia</taxon>
        <taxon>Anura</taxon>
        <taxon>Neobatrachia</taxon>
        <taxon>Hyloidea</taxon>
        <taxon>Leptodactylidae</taxon>
        <taxon>Leiuperinae</taxon>
        <taxon>Engystomops</taxon>
    </lineage>
</organism>
<reference evidence="2" key="1">
    <citation type="thesis" date="2020" institute="ProQuest LLC" country="789 East Eisenhower Parkway, Ann Arbor, MI, USA">
        <title>Comparative Genomics and Chromosome Evolution.</title>
        <authorList>
            <person name="Mudd A.B."/>
        </authorList>
    </citation>
    <scope>NUCLEOTIDE SEQUENCE</scope>
    <source>
        <strain evidence="2">237g6f4</strain>
        <tissue evidence="2">Blood</tissue>
    </source>
</reference>
<name>A0AAV6YES8_ENGPU</name>
<evidence type="ECO:0000313" key="3">
    <source>
        <dbReference type="Proteomes" id="UP000824782"/>
    </source>
</evidence>
<dbReference type="Proteomes" id="UP000824782">
    <property type="component" value="Unassembled WGS sequence"/>
</dbReference>
<protein>
    <submittedName>
        <fullName evidence="2">Uncharacterized protein</fullName>
    </submittedName>
</protein>
<feature type="region of interest" description="Disordered" evidence="1">
    <location>
        <begin position="33"/>
        <end position="67"/>
    </location>
</feature>
<proteinExistence type="predicted"/>
<dbReference type="AlphaFoldDB" id="A0AAV6YES8"/>
<accession>A0AAV6YES8</accession>
<keyword evidence="3" id="KW-1185">Reference proteome</keyword>
<comment type="caution">
    <text evidence="2">The sequence shown here is derived from an EMBL/GenBank/DDBJ whole genome shotgun (WGS) entry which is preliminary data.</text>
</comment>
<gene>
    <name evidence="2" type="ORF">GDO81_028302</name>
</gene>
<dbReference type="EMBL" id="WNYA01063826">
    <property type="protein sequence ID" value="KAG8535546.1"/>
    <property type="molecule type" value="Genomic_DNA"/>
</dbReference>
<sequence length="67" mass="7006">MGCSALPGSVTACEASSQGANLQVKLKERKRFQCPHHPNGTTRTVGPASLGPDRPITGQIYPSGVIM</sequence>